<dbReference type="InParanoid" id="A0A2K1QHT2"/>
<protein>
    <submittedName>
        <fullName evidence="1">Uncharacterized protein</fullName>
    </submittedName>
</protein>
<evidence type="ECO:0000313" key="2">
    <source>
        <dbReference type="Proteomes" id="UP000243797"/>
    </source>
</evidence>
<dbReference type="AlphaFoldDB" id="A0A2K1QHT2"/>
<keyword evidence="2" id="KW-1185">Reference proteome</keyword>
<dbReference type="Proteomes" id="UP000243797">
    <property type="component" value="Unassembled WGS sequence"/>
</dbReference>
<comment type="caution">
    <text evidence="1">The sequence shown here is derived from an EMBL/GenBank/DDBJ whole genome shotgun (WGS) entry which is preliminary data.</text>
</comment>
<gene>
    <name evidence="1" type="ORF">CAC42_1729</name>
</gene>
<dbReference type="EMBL" id="NKHZ01000082">
    <property type="protein sequence ID" value="PNS14707.1"/>
    <property type="molecule type" value="Genomic_DNA"/>
</dbReference>
<proteinExistence type="predicted"/>
<name>A0A2K1QHT2_9PEZI</name>
<sequence>MNVSMTNTTTPCPGFLGGYLNATVPYCALPLCANTTAVMAQCCAGSQVFQYHSPGGPGSSGIDNITDLNALWCSVDNSSTSTWSDCISNASGIVGMCAAPSSGQTGWASRSVATGLKTTVGLAVLVALFHSLL</sequence>
<organism evidence="1 2">
    <name type="scientific">Sphaceloma murrayae</name>
    <dbReference type="NCBI Taxonomy" id="2082308"/>
    <lineage>
        <taxon>Eukaryota</taxon>
        <taxon>Fungi</taxon>
        <taxon>Dikarya</taxon>
        <taxon>Ascomycota</taxon>
        <taxon>Pezizomycotina</taxon>
        <taxon>Dothideomycetes</taxon>
        <taxon>Dothideomycetidae</taxon>
        <taxon>Myriangiales</taxon>
        <taxon>Elsinoaceae</taxon>
        <taxon>Sphaceloma</taxon>
    </lineage>
</organism>
<evidence type="ECO:0000313" key="1">
    <source>
        <dbReference type="EMBL" id="PNS14707.1"/>
    </source>
</evidence>
<reference evidence="1 2" key="1">
    <citation type="submission" date="2017-06" db="EMBL/GenBank/DDBJ databases">
        <title>Draft genome sequence of a variant of Elsinoe murrayae.</title>
        <authorList>
            <person name="Cheng Q."/>
        </authorList>
    </citation>
    <scope>NUCLEOTIDE SEQUENCE [LARGE SCALE GENOMIC DNA]</scope>
    <source>
        <strain evidence="1 2">CQ-2017a</strain>
    </source>
</reference>
<accession>A0A2K1QHT2</accession>